<comment type="caution">
    <text evidence="2">The sequence shown here is derived from an EMBL/GenBank/DDBJ whole genome shotgun (WGS) entry which is preliminary data.</text>
</comment>
<evidence type="ECO:0000256" key="1">
    <source>
        <dbReference type="SAM" id="MobiDB-lite"/>
    </source>
</evidence>
<feature type="compositionally biased region" description="Basic and acidic residues" evidence="1">
    <location>
        <begin position="46"/>
        <end position="64"/>
    </location>
</feature>
<proteinExistence type="predicted"/>
<reference evidence="2" key="1">
    <citation type="journal article" date="2015" name="Nature">
        <title>Complex archaea that bridge the gap between prokaryotes and eukaryotes.</title>
        <authorList>
            <person name="Spang A."/>
            <person name="Saw J.H."/>
            <person name="Jorgensen S.L."/>
            <person name="Zaremba-Niedzwiedzka K."/>
            <person name="Martijn J."/>
            <person name="Lind A.E."/>
            <person name="van Eijk R."/>
            <person name="Schleper C."/>
            <person name="Guy L."/>
            <person name="Ettema T.J."/>
        </authorList>
    </citation>
    <scope>NUCLEOTIDE SEQUENCE</scope>
</reference>
<feature type="region of interest" description="Disordered" evidence="1">
    <location>
        <begin position="36"/>
        <end position="64"/>
    </location>
</feature>
<protein>
    <submittedName>
        <fullName evidence="2">Uncharacterized protein</fullName>
    </submittedName>
</protein>
<name>A0A0F9IPG2_9ZZZZ</name>
<gene>
    <name evidence="2" type="ORF">LCGC14_1554140</name>
</gene>
<dbReference type="AlphaFoldDB" id="A0A0F9IPG2"/>
<dbReference type="EMBL" id="LAZR01011920">
    <property type="protein sequence ID" value="KKM53676.1"/>
    <property type="molecule type" value="Genomic_DNA"/>
</dbReference>
<accession>A0A0F9IPG2</accession>
<organism evidence="2">
    <name type="scientific">marine sediment metagenome</name>
    <dbReference type="NCBI Taxonomy" id="412755"/>
    <lineage>
        <taxon>unclassified sequences</taxon>
        <taxon>metagenomes</taxon>
        <taxon>ecological metagenomes</taxon>
    </lineage>
</organism>
<sequence>MKYKNTSDRILKFRAHDKKGIVKVFELKPGKEMESDREVGVGGLEKISEKEGKGKLTKKTKGDD</sequence>
<evidence type="ECO:0000313" key="2">
    <source>
        <dbReference type="EMBL" id="KKM53676.1"/>
    </source>
</evidence>